<evidence type="ECO:0000313" key="7">
    <source>
        <dbReference type="Proteomes" id="UP001153076"/>
    </source>
</evidence>
<protein>
    <recommendedName>
        <fullName evidence="5">Vacuolar protein sorting-associated protein 54 N-terminal domain-containing protein</fullName>
    </recommendedName>
</protein>
<proteinExistence type="predicted"/>
<keyword evidence="3" id="KW-0175">Coiled coil</keyword>
<feature type="compositionally biased region" description="Basic and acidic residues" evidence="4">
    <location>
        <begin position="613"/>
        <end position="622"/>
    </location>
</feature>
<dbReference type="InterPro" id="IPR019515">
    <property type="entry name" value="VPS54_N"/>
</dbReference>
<dbReference type="Pfam" id="PF10475">
    <property type="entry name" value="Vps54_N"/>
    <property type="match status" value="1"/>
</dbReference>
<evidence type="ECO:0000256" key="3">
    <source>
        <dbReference type="ARBA" id="ARBA00023054"/>
    </source>
</evidence>
<dbReference type="Proteomes" id="UP001153076">
    <property type="component" value="Unassembled WGS sequence"/>
</dbReference>
<dbReference type="PANTHER" id="PTHR13258">
    <property type="entry name" value="SYNDETIN"/>
    <property type="match status" value="1"/>
</dbReference>
<dbReference type="GO" id="GO:0032456">
    <property type="term" value="P:endocytic recycling"/>
    <property type="evidence" value="ECO:0007669"/>
    <property type="project" value="InterPro"/>
</dbReference>
<feature type="region of interest" description="Disordered" evidence="4">
    <location>
        <begin position="559"/>
        <end position="622"/>
    </location>
</feature>
<evidence type="ECO:0000256" key="2">
    <source>
        <dbReference type="ARBA" id="ARBA00022927"/>
    </source>
</evidence>
<feature type="domain" description="Vacuolar protein sorting-associated protein 54 N-terminal" evidence="5">
    <location>
        <begin position="19"/>
        <end position="110"/>
    </location>
</feature>
<dbReference type="AlphaFoldDB" id="A0A9Q1JW05"/>
<dbReference type="OrthoDB" id="10263345at2759"/>
<dbReference type="EMBL" id="JAKOGI010000612">
    <property type="protein sequence ID" value="KAJ8432341.1"/>
    <property type="molecule type" value="Genomic_DNA"/>
</dbReference>
<name>A0A9Q1JW05_9CARY</name>
<comment type="caution">
    <text evidence="6">The sequence shown here is derived from an EMBL/GenBank/DDBJ whole genome shotgun (WGS) entry which is preliminary data.</text>
</comment>
<evidence type="ECO:0000259" key="5">
    <source>
        <dbReference type="Pfam" id="PF10475"/>
    </source>
</evidence>
<keyword evidence="7" id="KW-1185">Reference proteome</keyword>
<dbReference type="GO" id="GO:0015031">
    <property type="term" value="P:protein transport"/>
    <property type="evidence" value="ECO:0007669"/>
    <property type="project" value="UniProtKB-KW"/>
</dbReference>
<keyword evidence="1" id="KW-0813">Transport</keyword>
<dbReference type="GO" id="GO:0000149">
    <property type="term" value="F:SNARE binding"/>
    <property type="evidence" value="ECO:0007669"/>
    <property type="project" value="TreeGrafter"/>
</dbReference>
<evidence type="ECO:0000256" key="1">
    <source>
        <dbReference type="ARBA" id="ARBA00022448"/>
    </source>
</evidence>
<reference evidence="6" key="1">
    <citation type="submission" date="2022-04" db="EMBL/GenBank/DDBJ databases">
        <title>Carnegiea gigantea Genome sequencing and assembly v2.</title>
        <authorList>
            <person name="Copetti D."/>
            <person name="Sanderson M.J."/>
            <person name="Burquez A."/>
            <person name="Wojciechowski M.F."/>
        </authorList>
    </citation>
    <scope>NUCLEOTIDE SEQUENCE</scope>
    <source>
        <strain evidence="6">SGP5-SGP5p</strain>
        <tissue evidence="6">Aerial part</tissue>
    </source>
</reference>
<evidence type="ECO:0000256" key="4">
    <source>
        <dbReference type="SAM" id="MobiDB-lite"/>
    </source>
</evidence>
<organism evidence="6 7">
    <name type="scientific">Carnegiea gigantea</name>
    <dbReference type="NCBI Taxonomy" id="171969"/>
    <lineage>
        <taxon>Eukaryota</taxon>
        <taxon>Viridiplantae</taxon>
        <taxon>Streptophyta</taxon>
        <taxon>Embryophyta</taxon>
        <taxon>Tracheophyta</taxon>
        <taxon>Spermatophyta</taxon>
        <taxon>Magnoliopsida</taxon>
        <taxon>eudicotyledons</taxon>
        <taxon>Gunneridae</taxon>
        <taxon>Pentapetalae</taxon>
        <taxon>Caryophyllales</taxon>
        <taxon>Cactineae</taxon>
        <taxon>Cactaceae</taxon>
        <taxon>Cactoideae</taxon>
        <taxon>Echinocereeae</taxon>
        <taxon>Carnegiea</taxon>
    </lineage>
</organism>
<dbReference type="GO" id="GO:1990745">
    <property type="term" value="C:EARP complex"/>
    <property type="evidence" value="ECO:0007669"/>
    <property type="project" value="InterPro"/>
</dbReference>
<dbReference type="GO" id="GO:0005829">
    <property type="term" value="C:cytosol"/>
    <property type="evidence" value="ECO:0007669"/>
    <property type="project" value="GOC"/>
</dbReference>
<evidence type="ECO:0000313" key="6">
    <source>
        <dbReference type="EMBL" id="KAJ8432341.1"/>
    </source>
</evidence>
<feature type="region of interest" description="Disordered" evidence="4">
    <location>
        <begin position="115"/>
        <end position="149"/>
    </location>
</feature>
<gene>
    <name evidence="6" type="ORF">Cgig2_021111</name>
</gene>
<dbReference type="GO" id="GO:0042147">
    <property type="term" value="P:retrograde transport, endosome to Golgi"/>
    <property type="evidence" value="ECO:0007669"/>
    <property type="project" value="InterPro"/>
</dbReference>
<sequence>MPGPMTHCRSPLFVGARQWVVDAYALIGDASGLAEKIQSFFMQEVLSETHSALKTSLQEDQDTENLQISSRLTYGDLCLQIAESKFRHCLLRTLAVLFTLMGSYYSIMSFKPEEKVPDPQMQDTPQKPSEVSQRPQEFKEMNLGSGWRESGVDIDASRATSADRLEFSSAAGEDATRIPSVDTSGSNAVILVDRCDSADQPLDDSAASSSGSPWYELRRDATTLVSQALQRGRKNFWQLMTSRMSVLLSSNAFCSTSIHQFLRNYEDLSVFVLAGEAFCGAKAYEFRNNLKIAYESYYSNYHKQNIYAIKMVLERECWQKLPQDAIEIVSFGGLLGDGAPLIASSDVSSASSRLLGDKWLSSGESATTKSGFSDWVKVGNPFLLKVSSLTNGDGSSLFGDGTATDFHSEKPLSKNNNVNHTNGDTTALEDENEDLLADFIDEDSQLPSRISKAGLARNHSSKQGNNETIQTGSSLCLLRFMDKYARLMQKLGMVNVEFFKTTAPPKDTTGDYALEKVVWGNSGETPPGGKVAGDRKTATELASGDRNCWRTQLLDRKAPYPSSSAQIRRRLGSPENAQRRLAKGMAGGSRSPKVHWSRVTSDDHSGHPALRRPPREAPGEREGGGVVLIAGAFPQTLGLVAISITK</sequence>
<accession>A0A9Q1JW05</accession>
<feature type="compositionally biased region" description="Polar residues" evidence="4">
    <location>
        <begin position="121"/>
        <end position="135"/>
    </location>
</feature>
<dbReference type="InterPro" id="IPR040047">
    <property type="entry name" value="VPS50"/>
</dbReference>
<dbReference type="PANTHER" id="PTHR13258:SF0">
    <property type="entry name" value="SYNDETIN"/>
    <property type="match status" value="1"/>
</dbReference>
<keyword evidence="2" id="KW-0653">Protein transport</keyword>